<name>A0ABU5Q467_9BACT</name>
<accession>A0ABU5Q467</accession>
<keyword evidence="3" id="KW-1185">Reference proteome</keyword>
<comment type="caution">
    <text evidence="2">The sequence shown here is derived from an EMBL/GenBank/DDBJ whole genome shotgun (WGS) entry which is preliminary data.</text>
</comment>
<evidence type="ECO:0000313" key="3">
    <source>
        <dbReference type="Proteomes" id="UP001302949"/>
    </source>
</evidence>
<dbReference type="RefSeq" id="WP_323294801.1">
    <property type="nucleotide sequence ID" value="NZ_JAYFUM010000001.1"/>
</dbReference>
<evidence type="ECO:0000259" key="1">
    <source>
        <dbReference type="Pfam" id="PF10047"/>
    </source>
</evidence>
<feature type="domain" description="DUF2281" evidence="1">
    <location>
        <begin position="44"/>
        <end position="80"/>
    </location>
</feature>
<evidence type="ECO:0000313" key="2">
    <source>
        <dbReference type="EMBL" id="MEA5137620.1"/>
    </source>
</evidence>
<protein>
    <submittedName>
        <fullName evidence="2">DUF2281 domain-containing protein</fullName>
    </submittedName>
</protein>
<proteinExistence type="predicted"/>
<reference evidence="2 3" key="1">
    <citation type="submission" date="2023-12" db="EMBL/GenBank/DDBJ databases">
        <title>Novel species of the genus Arcicella isolated from rivers.</title>
        <authorList>
            <person name="Lu H."/>
        </authorList>
    </citation>
    <scope>NUCLEOTIDE SEQUENCE [LARGE SCALE GENOMIC DNA]</scope>
    <source>
        <strain evidence="2 3">KCTC 23307</strain>
    </source>
</reference>
<dbReference type="InterPro" id="IPR018739">
    <property type="entry name" value="DUF2281"/>
</dbReference>
<dbReference type="Proteomes" id="UP001302949">
    <property type="component" value="Unassembled WGS sequence"/>
</dbReference>
<sequence>MLQAIEFPTILRDNQHIDIPSDLQSQLKANQSVRVIVLVNDKVEEKLVSPPKKERKLGVLKGKLSIPDDFDEPLDDLKEYMC</sequence>
<gene>
    <name evidence="2" type="ORF">VB248_00670</name>
</gene>
<dbReference type="Pfam" id="PF10047">
    <property type="entry name" value="DUF2281"/>
    <property type="match status" value="1"/>
</dbReference>
<organism evidence="2 3">
    <name type="scientific">Arcicella rigui</name>
    <dbReference type="NCBI Taxonomy" id="797020"/>
    <lineage>
        <taxon>Bacteria</taxon>
        <taxon>Pseudomonadati</taxon>
        <taxon>Bacteroidota</taxon>
        <taxon>Cytophagia</taxon>
        <taxon>Cytophagales</taxon>
        <taxon>Flectobacillaceae</taxon>
        <taxon>Arcicella</taxon>
    </lineage>
</organism>
<dbReference type="EMBL" id="JAYFUM010000001">
    <property type="protein sequence ID" value="MEA5137620.1"/>
    <property type="molecule type" value="Genomic_DNA"/>
</dbReference>